<evidence type="ECO:0000313" key="7">
    <source>
        <dbReference type="Proteomes" id="UP001157114"/>
    </source>
</evidence>
<evidence type="ECO:0000313" key="6">
    <source>
        <dbReference type="EMBL" id="GLX66524.1"/>
    </source>
</evidence>
<keyword evidence="3 6" id="KW-0418">Kinase</keyword>
<dbReference type="EMBL" id="BSSQ01000003">
    <property type="protein sequence ID" value="GLX66524.1"/>
    <property type="molecule type" value="Genomic_DNA"/>
</dbReference>
<dbReference type="InterPro" id="IPR018485">
    <property type="entry name" value="FGGY_C"/>
</dbReference>
<gene>
    <name evidence="6" type="ORF">MU1_08680</name>
</gene>
<evidence type="ECO:0000259" key="4">
    <source>
        <dbReference type="Pfam" id="PF00370"/>
    </source>
</evidence>
<sequence>MSKYIIGLDLGTTSAKACIFNPMGHLIADAEEPVHSEYPQVGWVQQDAAAVERAAVWAIKKAIQKAGIAMDELLAFGFSAAMHSLVPVSREGEPLAPAFIWSDGRGTEQAERLSEEVRLKLYAKTGTPVHPMSPFLKLLWMKENGFEPYLQASYWMSIKEYIIYCWFGRRVIDYSMASATGLLNPYTRQWDQDMLELAGVNINQLSEIVAPTTLLGPIKANIAEEMGIPSTLPVAIGAADGQLANLGIGALLPGEVAVSVGTSGAIRQVTNEAKVSSRGETFCYSFTEDSYIIGGPTNNGGIALQWLKQLLNDQGSYEDFLAEAEQAEPGAEGLLFLPYINGERAPLWNQRARGNFYGMTVAHTKAHYVRAVLEGITFNLYQIGRTLEQLAGAPRIIYVNGGLSRSPIWLQMMADIFDAEIYVSENHHSAAWGAAWTALVAIGEKEDFVSIKQNIPMGEAVVPNPDTSRAYKKIFERYERLASKIADLF</sequence>
<comment type="caution">
    <text evidence="6">The sequence shown here is derived from an EMBL/GenBank/DDBJ whole genome shotgun (WGS) entry which is preliminary data.</text>
</comment>
<dbReference type="PANTHER" id="PTHR43095:SF2">
    <property type="entry name" value="GLUCONOKINASE"/>
    <property type="match status" value="1"/>
</dbReference>
<keyword evidence="2" id="KW-0808">Transferase</keyword>
<dbReference type="PIRSF" id="PIRSF000538">
    <property type="entry name" value="GlpK"/>
    <property type="match status" value="1"/>
</dbReference>
<dbReference type="PROSITE" id="PS00933">
    <property type="entry name" value="FGGY_KINASES_1"/>
    <property type="match status" value="1"/>
</dbReference>
<keyword evidence="7" id="KW-1185">Reference proteome</keyword>
<dbReference type="InterPro" id="IPR018483">
    <property type="entry name" value="Carb_kinase_FGGY_CS"/>
</dbReference>
<dbReference type="PANTHER" id="PTHR43095">
    <property type="entry name" value="SUGAR KINASE"/>
    <property type="match status" value="1"/>
</dbReference>
<protein>
    <submittedName>
        <fullName evidence="6">Gluconate kinase</fullName>
    </submittedName>
</protein>
<evidence type="ECO:0000256" key="3">
    <source>
        <dbReference type="ARBA" id="ARBA00022777"/>
    </source>
</evidence>
<dbReference type="SUPFAM" id="SSF53067">
    <property type="entry name" value="Actin-like ATPase domain"/>
    <property type="match status" value="2"/>
</dbReference>
<dbReference type="Gene3D" id="3.30.420.40">
    <property type="match status" value="2"/>
</dbReference>
<dbReference type="InterPro" id="IPR050406">
    <property type="entry name" value="FGGY_Carb_Kinase"/>
</dbReference>
<dbReference type="InterPro" id="IPR043129">
    <property type="entry name" value="ATPase_NBD"/>
</dbReference>
<dbReference type="GO" id="GO:0016301">
    <property type="term" value="F:kinase activity"/>
    <property type="evidence" value="ECO:0007669"/>
    <property type="project" value="UniProtKB-KW"/>
</dbReference>
<dbReference type="Pfam" id="PF02782">
    <property type="entry name" value="FGGY_C"/>
    <property type="match status" value="1"/>
</dbReference>
<dbReference type="InterPro" id="IPR000577">
    <property type="entry name" value="Carb_kinase_FGGY"/>
</dbReference>
<comment type="similarity">
    <text evidence="1">Belongs to the FGGY kinase family.</text>
</comment>
<feature type="domain" description="Carbohydrate kinase FGGY N-terminal" evidence="4">
    <location>
        <begin position="4"/>
        <end position="247"/>
    </location>
</feature>
<evidence type="ECO:0000256" key="1">
    <source>
        <dbReference type="ARBA" id="ARBA00009156"/>
    </source>
</evidence>
<evidence type="ECO:0000256" key="2">
    <source>
        <dbReference type="ARBA" id="ARBA00022679"/>
    </source>
</evidence>
<dbReference type="Proteomes" id="UP001157114">
    <property type="component" value="Unassembled WGS sequence"/>
</dbReference>
<name>A0ABQ6G6C2_9BACL</name>
<dbReference type="InterPro" id="IPR018484">
    <property type="entry name" value="FGGY_N"/>
</dbReference>
<proteinExistence type="inferred from homology"/>
<reference evidence="6 7" key="1">
    <citation type="submission" date="2023-03" db="EMBL/GenBank/DDBJ databases">
        <title>Draft genome sequence of the bacteria which degrade cell wall of Tricholomamatutake.</title>
        <authorList>
            <person name="Konishi Y."/>
            <person name="Fukuta Y."/>
            <person name="Shirasaka N."/>
        </authorList>
    </citation>
    <scope>NUCLEOTIDE SEQUENCE [LARGE SCALE GENOMIC DNA]</scope>
    <source>
        <strain evidence="7">mu1</strain>
    </source>
</reference>
<dbReference type="CDD" id="cd07770">
    <property type="entry name" value="ASKHA_NBD_FGGY_GntK"/>
    <property type="match status" value="1"/>
</dbReference>
<dbReference type="Pfam" id="PF00370">
    <property type="entry name" value="FGGY_N"/>
    <property type="match status" value="1"/>
</dbReference>
<accession>A0ABQ6G6C2</accession>
<organism evidence="6 7">
    <name type="scientific">Paenibacillus glycanilyticus</name>
    <dbReference type="NCBI Taxonomy" id="126569"/>
    <lineage>
        <taxon>Bacteria</taxon>
        <taxon>Bacillati</taxon>
        <taxon>Bacillota</taxon>
        <taxon>Bacilli</taxon>
        <taxon>Bacillales</taxon>
        <taxon>Paenibacillaceae</taxon>
        <taxon>Paenibacillus</taxon>
    </lineage>
</organism>
<dbReference type="RefSeq" id="WP_284237220.1">
    <property type="nucleotide sequence ID" value="NZ_BSSQ01000003.1"/>
</dbReference>
<evidence type="ECO:0000259" key="5">
    <source>
        <dbReference type="Pfam" id="PF02782"/>
    </source>
</evidence>
<feature type="domain" description="Carbohydrate kinase FGGY C-terminal" evidence="5">
    <location>
        <begin position="257"/>
        <end position="441"/>
    </location>
</feature>